<name>A0ABR0YN53_HUSHU</name>
<keyword evidence="4" id="KW-0472">Membrane</keyword>
<dbReference type="PANTHER" id="PTHR15819:SF8">
    <property type="entry name" value="NALCN CHANNEL AUXILIARY FACTOR 2"/>
    <property type="match status" value="1"/>
</dbReference>
<sequence length="419" mass="46640">MIRGAWMYRREDDAVLKICCAPKQNDKPCADSERAQKWRMSLASLLFFTVLLSDHLWLCAGAKLRSKDRGLRTTLGNATDVGYLQFASNPPFSLLRDQLVLNKRRCDIFLSNSTKSAAPSPRCTEDQDHLDLESACTKLHLQQPGFGSSLSASSSPSPSSTEFLLSYFRNLSLSFCDSYSVSDLLVGMVSPDGLDCSLQNMLRDLGRGGGDDGDICSNCIQAYVRLDQHAQEKYEEFDFLFLKYLQSEDFSVRSCIGDCKAVYKAWLCAEYFNATHSQCHNRIPCKQYCLEVQTSCPFVLPDNDDLIYGGLSSFICTGLLEDHLTNEEPECCDVRWSSCGPPLDGVYNASTKFMDSSTHHHRSSLPVSAASRLCNSRLKLCVLVLILLHTVVTFSTIQNNGGVSLEALTTMEDSSTREE</sequence>
<reference evidence="7 8" key="1">
    <citation type="submission" date="2021-05" db="EMBL/GenBank/DDBJ databases">
        <authorList>
            <person name="Zahm M."/>
            <person name="Klopp C."/>
            <person name="Cabau C."/>
            <person name="Kuhl H."/>
            <person name="Suciu R."/>
            <person name="Ciorpac M."/>
            <person name="Holostenco D."/>
            <person name="Gessner J."/>
            <person name="Wuertz S."/>
            <person name="Hohne C."/>
            <person name="Stock M."/>
            <person name="Gislard M."/>
            <person name="Lluch J."/>
            <person name="Milhes M."/>
            <person name="Lampietro C."/>
            <person name="Lopez Roques C."/>
            <person name="Donnadieu C."/>
            <person name="Du K."/>
            <person name="Schartl M."/>
            <person name="Guiguen Y."/>
        </authorList>
    </citation>
    <scope>NUCLEOTIDE SEQUENCE [LARGE SCALE GENOMIC DNA]</scope>
    <source>
        <strain evidence="7">Hh-F2</strain>
        <tissue evidence="7">Blood</tissue>
    </source>
</reference>
<dbReference type="Proteomes" id="UP001369086">
    <property type="component" value="Unassembled WGS sequence"/>
</dbReference>
<gene>
    <name evidence="7" type="ORF">HHUSO_G27290</name>
</gene>
<evidence type="ECO:0000256" key="4">
    <source>
        <dbReference type="ARBA" id="ARBA00023136"/>
    </source>
</evidence>
<evidence type="ECO:0000256" key="5">
    <source>
        <dbReference type="ARBA" id="ARBA00023180"/>
    </source>
</evidence>
<comment type="subcellular location">
    <subcellularLocation>
        <location evidence="1">Membrane</location>
        <topology evidence="1">Multi-pass membrane protein</topology>
    </subcellularLocation>
</comment>
<evidence type="ECO:0000313" key="7">
    <source>
        <dbReference type="EMBL" id="KAK6473791.1"/>
    </source>
</evidence>
<keyword evidence="8" id="KW-1185">Reference proteome</keyword>
<keyword evidence="2" id="KW-0812">Transmembrane</keyword>
<dbReference type="EMBL" id="JAHFZB010000027">
    <property type="protein sequence ID" value="KAK6473791.1"/>
    <property type="molecule type" value="Genomic_DNA"/>
</dbReference>
<evidence type="ECO:0000256" key="2">
    <source>
        <dbReference type="ARBA" id="ARBA00022692"/>
    </source>
</evidence>
<organism evidence="7 8">
    <name type="scientific">Huso huso</name>
    <name type="common">Beluga</name>
    <name type="synonym">Acipenser huso</name>
    <dbReference type="NCBI Taxonomy" id="61971"/>
    <lineage>
        <taxon>Eukaryota</taxon>
        <taxon>Metazoa</taxon>
        <taxon>Chordata</taxon>
        <taxon>Craniata</taxon>
        <taxon>Vertebrata</taxon>
        <taxon>Euteleostomi</taxon>
        <taxon>Actinopterygii</taxon>
        <taxon>Chondrostei</taxon>
        <taxon>Acipenseriformes</taxon>
        <taxon>Acipenseridae</taxon>
        <taxon>Huso</taxon>
    </lineage>
</organism>
<proteinExistence type="inferred from homology"/>
<dbReference type="PANTHER" id="PTHR15819">
    <property type="entry name" value="TRANSMEMBRANE PROTEIN FAM155"/>
    <property type="match status" value="1"/>
</dbReference>
<evidence type="ECO:0000313" key="8">
    <source>
        <dbReference type="Proteomes" id="UP001369086"/>
    </source>
</evidence>
<comment type="caution">
    <text evidence="7">The sequence shown here is derived from an EMBL/GenBank/DDBJ whole genome shotgun (WGS) entry which is preliminary data.</text>
</comment>
<evidence type="ECO:0000256" key="6">
    <source>
        <dbReference type="ARBA" id="ARBA00029445"/>
    </source>
</evidence>
<accession>A0ABR0YN53</accession>
<protein>
    <submittedName>
        <fullName evidence="7">Transmembrane protein FAM155B-like</fullName>
    </submittedName>
</protein>
<evidence type="ECO:0000256" key="3">
    <source>
        <dbReference type="ARBA" id="ARBA00022989"/>
    </source>
</evidence>
<keyword evidence="3" id="KW-1133">Transmembrane helix</keyword>
<dbReference type="InterPro" id="IPR055288">
    <property type="entry name" value="NALCN_aux_factor_1/2"/>
</dbReference>
<keyword evidence="5" id="KW-0325">Glycoprotein</keyword>
<evidence type="ECO:0000256" key="1">
    <source>
        <dbReference type="ARBA" id="ARBA00004141"/>
    </source>
</evidence>
<comment type="similarity">
    <text evidence="6">Belongs to the NALF family.</text>
</comment>